<evidence type="ECO:0000313" key="9">
    <source>
        <dbReference type="Proteomes" id="UP000234752"/>
    </source>
</evidence>
<feature type="signal peptide" evidence="7">
    <location>
        <begin position="1"/>
        <end position="23"/>
    </location>
</feature>
<dbReference type="Proteomes" id="UP000234752">
    <property type="component" value="Chromosome eg_1"/>
</dbReference>
<accession>A0A2K9N9U1</accession>
<dbReference type="PROSITE" id="PS51257">
    <property type="entry name" value="PROKAR_LIPOPROTEIN"/>
    <property type="match status" value="1"/>
</dbReference>
<evidence type="ECO:0000256" key="3">
    <source>
        <dbReference type="ARBA" id="ARBA00022729"/>
    </source>
</evidence>
<gene>
    <name evidence="8" type="ORF">C0V82_06525</name>
</gene>
<keyword evidence="6" id="KW-0449">Lipoprotein</keyword>
<dbReference type="GO" id="GO:0009636">
    <property type="term" value="P:response to toxic substance"/>
    <property type="evidence" value="ECO:0007669"/>
    <property type="project" value="InterPro"/>
</dbReference>
<keyword evidence="3 7" id="KW-0732">Signal</keyword>
<evidence type="ECO:0000256" key="7">
    <source>
        <dbReference type="SAM" id="SignalP"/>
    </source>
</evidence>
<keyword evidence="5" id="KW-0564">Palmitate</keyword>
<organism evidence="8 9">
    <name type="scientific">Niveispirillum cyanobacteriorum</name>
    <dbReference type="NCBI Taxonomy" id="1612173"/>
    <lineage>
        <taxon>Bacteria</taxon>
        <taxon>Pseudomonadati</taxon>
        <taxon>Pseudomonadota</taxon>
        <taxon>Alphaproteobacteria</taxon>
        <taxon>Rhodospirillales</taxon>
        <taxon>Azospirillaceae</taxon>
        <taxon>Niveispirillum</taxon>
    </lineage>
</organism>
<dbReference type="EMBL" id="CP025611">
    <property type="protein sequence ID" value="AUN29920.1"/>
    <property type="molecule type" value="Genomic_DNA"/>
</dbReference>
<comment type="similarity">
    <text evidence="1">Belongs to the EcnA/EcnB lipoprotein family.</text>
</comment>
<reference evidence="8 9" key="1">
    <citation type="submission" date="2017-12" db="EMBL/GenBank/DDBJ databases">
        <title>Genomes of bacteria within cyanobacterial aggregates.</title>
        <authorList>
            <person name="Cai H."/>
        </authorList>
    </citation>
    <scope>NUCLEOTIDE SEQUENCE [LARGE SCALE GENOMIC DNA]</scope>
    <source>
        <strain evidence="8 9">TH16</strain>
    </source>
</reference>
<evidence type="ECO:0000256" key="4">
    <source>
        <dbReference type="ARBA" id="ARBA00023136"/>
    </source>
</evidence>
<evidence type="ECO:0000256" key="6">
    <source>
        <dbReference type="ARBA" id="ARBA00023288"/>
    </source>
</evidence>
<dbReference type="AlphaFoldDB" id="A0A2K9N9U1"/>
<dbReference type="InterPro" id="IPR012556">
    <property type="entry name" value="Entericidin"/>
</dbReference>
<evidence type="ECO:0000256" key="2">
    <source>
        <dbReference type="ARBA" id="ARBA00022475"/>
    </source>
</evidence>
<keyword evidence="4" id="KW-0472">Membrane</keyword>
<evidence type="ECO:0000256" key="5">
    <source>
        <dbReference type="ARBA" id="ARBA00023139"/>
    </source>
</evidence>
<sequence>MDKTMKRALILTTLALAALSLSACNTVEGVGKDIKSAGKAIEKGAQ</sequence>
<evidence type="ECO:0000256" key="1">
    <source>
        <dbReference type="ARBA" id="ARBA00010296"/>
    </source>
</evidence>
<evidence type="ECO:0000313" key="8">
    <source>
        <dbReference type="EMBL" id="AUN29920.1"/>
    </source>
</evidence>
<dbReference type="GO" id="GO:0016020">
    <property type="term" value="C:membrane"/>
    <property type="evidence" value="ECO:0007669"/>
    <property type="project" value="InterPro"/>
</dbReference>
<dbReference type="KEGG" id="ncb:C0V82_06525"/>
<dbReference type="Pfam" id="PF08085">
    <property type="entry name" value="Entericidin"/>
    <property type="match status" value="1"/>
</dbReference>
<protein>
    <submittedName>
        <fullName evidence="8">Entericidin EcnAB</fullName>
    </submittedName>
</protein>
<name>A0A2K9N9U1_9PROT</name>
<proteinExistence type="inferred from homology"/>
<keyword evidence="2" id="KW-1003">Cell membrane</keyword>
<keyword evidence="9" id="KW-1185">Reference proteome</keyword>
<feature type="chain" id="PRO_5014662443" evidence="7">
    <location>
        <begin position="24"/>
        <end position="46"/>
    </location>
</feature>